<evidence type="ECO:0000256" key="1">
    <source>
        <dbReference type="SAM" id="SignalP"/>
    </source>
</evidence>
<feature type="chain" id="PRO_5025528588" description="TPR-like protein" evidence="1">
    <location>
        <begin position="21"/>
        <end position="62"/>
    </location>
</feature>
<gene>
    <name evidence="2" type="ORF">BT96DRAFT_1056474</name>
</gene>
<protein>
    <recommendedName>
        <fullName evidence="4">TPR-like protein</fullName>
    </recommendedName>
</protein>
<evidence type="ECO:0000313" key="3">
    <source>
        <dbReference type="Proteomes" id="UP000799118"/>
    </source>
</evidence>
<proteinExistence type="predicted"/>
<dbReference type="OrthoDB" id="9991317at2759"/>
<reference evidence="2" key="1">
    <citation type="journal article" date="2019" name="Environ. Microbiol.">
        <title>Fungal ecological strategies reflected in gene transcription - a case study of two litter decomposers.</title>
        <authorList>
            <person name="Barbi F."/>
            <person name="Kohler A."/>
            <person name="Barry K."/>
            <person name="Baskaran P."/>
            <person name="Daum C."/>
            <person name="Fauchery L."/>
            <person name="Ihrmark K."/>
            <person name="Kuo A."/>
            <person name="LaButti K."/>
            <person name="Lipzen A."/>
            <person name="Morin E."/>
            <person name="Grigoriev I.V."/>
            <person name="Henrissat B."/>
            <person name="Lindahl B."/>
            <person name="Martin F."/>
        </authorList>
    </citation>
    <scope>NUCLEOTIDE SEQUENCE</scope>
    <source>
        <strain evidence="2">JB14</strain>
    </source>
</reference>
<dbReference type="EMBL" id="ML769403">
    <property type="protein sequence ID" value="KAE9406226.1"/>
    <property type="molecule type" value="Genomic_DNA"/>
</dbReference>
<sequence length="62" mass="6722">MVHLMVILIKPAWLSNLGCAYESHFSRMGKLSDIDNAIVAMKQAVELTPDGHTGKPASLSNL</sequence>
<dbReference type="AlphaFoldDB" id="A0A6A4I6K9"/>
<organism evidence="2 3">
    <name type="scientific">Gymnopus androsaceus JB14</name>
    <dbReference type="NCBI Taxonomy" id="1447944"/>
    <lineage>
        <taxon>Eukaryota</taxon>
        <taxon>Fungi</taxon>
        <taxon>Dikarya</taxon>
        <taxon>Basidiomycota</taxon>
        <taxon>Agaricomycotina</taxon>
        <taxon>Agaricomycetes</taxon>
        <taxon>Agaricomycetidae</taxon>
        <taxon>Agaricales</taxon>
        <taxon>Marasmiineae</taxon>
        <taxon>Omphalotaceae</taxon>
        <taxon>Gymnopus</taxon>
    </lineage>
</organism>
<evidence type="ECO:0000313" key="2">
    <source>
        <dbReference type="EMBL" id="KAE9406226.1"/>
    </source>
</evidence>
<keyword evidence="3" id="KW-1185">Reference proteome</keyword>
<feature type="signal peptide" evidence="1">
    <location>
        <begin position="1"/>
        <end position="20"/>
    </location>
</feature>
<accession>A0A6A4I6K9</accession>
<feature type="non-terminal residue" evidence="2">
    <location>
        <position position="62"/>
    </location>
</feature>
<keyword evidence="1" id="KW-0732">Signal</keyword>
<name>A0A6A4I6K9_9AGAR</name>
<dbReference type="Proteomes" id="UP000799118">
    <property type="component" value="Unassembled WGS sequence"/>
</dbReference>
<evidence type="ECO:0008006" key="4">
    <source>
        <dbReference type="Google" id="ProtNLM"/>
    </source>
</evidence>